<dbReference type="GO" id="GO:0004190">
    <property type="term" value="F:aspartic-type endopeptidase activity"/>
    <property type="evidence" value="ECO:0007669"/>
    <property type="project" value="UniProtKB-KW"/>
</dbReference>
<evidence type="ECO:0000259" key="7">
    <source>
        <dbReference type="PROSITE" id="PS51767"/>
    </source>
</evidence>
<dbReference type="Gene3D" id="2.60.40.1960">
    <property type="match status" value="1"/>
</dbReference>
<dbReference type="InterPro" id="IPR001461">
    <property type="entry name" value="Aspartic_peptidase_A1"/>
</dbReference>
<name>A0A2D0T5I5_ICTPU</name>
<dbReference type="OrthoDB" id="771136at2759"/>
<dbReference type="Gene3D" id="2.40.70.10">
    <property type="entry name" value="Acid Proteases"/>
    <property type="match status" value="2"/>
</dbReference>
<evidence type="ECO:0000256" key="4">
    <source>
        <dbReference type="PIRSR" id="PIRSR601461-2"/>
    </source>
</evidence>
<evidence type="ECO:0000256" key="1">
    <source>
        <dbReference type="ARBA" id="ARBA00007447"/>
    </source>
</evidence>
<dbReference type="Pfam" id="PF00026">
    <property type="entry name" value="Asp"/>
    <property type="match status" value="1"/>
</dbReference>
<sequence length="412" mass="45960">MKRILLLLLCSLCFVHGLVRVPLMKMSPLRSHLRATNQLQEFLKDHQLDAFSRRYAQCYPSNLASLKPGKAVVRLYNFMDAEYYGQISLGTPEQNFTVVFDTGSADLWVPSSYCVSQACAAHHKFKAVESSTYVHDGRIFGIHYDSGHLLGVTAKDTLRVGSMVLPDQVFGESVYEPGMSFVMSKFDGVLGLSYPSLAEEHGEPVFDNMMNQKKLEKPMFSFYLSKNSRNTNLGGELLLGGMDEELFIRPINWLPITLNGYWQIKVDAVKVQGSATFCHSRSCQAIVDTGTSLITGPTAYILTLQQLIGATLTPIGEFQVDCKRISSLPVVSFVLNGVEYSLTADDYIRKDKLNKEDVCLSGFQVMDIASPFGPVWILGDFFLSQVYSIFDRGQNRVGFARLSDKVKSLPTQ</sequence>
<dbReference type="GeneID" id="108279983"/>
<dbReference type="PANTHER" id="PTHR47966:SF37">
    <property type="entry name" value="CATHEPSIN E-A-LIKE"/>
    <property type="match status" value="1"/>
</dbReference>
<dbReference type="GO" id="GO:0006508">
    <property type="term" value="P:proteolysis"/>
    <property type="evidence" value="ECO:0007669"/>
    <property type="project" value="UniProtKB-KW"/>
</dbReference>
<keyword evidence="8" id="KW-1185">Reference proteome</keyword>
<keyword evidence="5" id="KW-0378">Hydrolase</keyword>
<dbReference type="FunFam" id="2.40.70.10:FF:000006">
    <property type="entry name" value="Cathepsin E"/>
    <property type="match status" value="1"/>
</dbReference>
<feature type="domain" description="Peptidase A1" evidence="7">
    <location>
        <begin position="83"/>
        <end position="400"/>
    </location>
</feature>
<dbReference type="PROSITE" id="PS51767">
    <property type="entry name" value="PEPTIDASE_A1"/>
    <property type="match status" value="1"/>
</dbReference>
<dbReference type="FunFam" id="2.40.70.10:FF:000004">
    <property type="entry name" value="Pepsin A"/>
    <property type="match status" value="1"/>
</dbReference>
<proteinExistence type="inferred from homology"/>
<dbReference type="InterPro" id="IPR012848">
    <property type="entry name" value="Aspartic_peptidase_N"/>
</dbReference>
<feature type="disulfide bond" evidence="4">
    <location>
        <begin position="278"/>
        <end position="283"/>
    </location>
</feature>
<feature type="active site" evidence="3">
    <location>
        <position position="101"/>
    </location>
</feature>
<dbReference type="RefSeq" id="XP_017350173.1">
    <property type="nucleotide sequence ID" value="XM_017494684.3"/>
</dbReference>
<dbReference type="KEGG" id="ipu:108279983"/>
<dbReference type="AlphaFoldDB" id="A0A2D0T5I5"/>
<keyword evidence="2 4" id="KW-1015">Disulfide bond</keyword>
<keyword evidence="5" id="KW-0645">Protease</keyword>
<accession>A0A2D0T5I5</accession>
<dbReference type="InterPro" id="IPR021109">
    <property type="entry name" value="Peptidase_aspartic_dom_sf"/>
</dbReference>
<feature type="signal peptide" evidence="6">
    <location>
        <begin position="1"/>
        <end position="17"/>
    </location>
</feature>
<feature type="chain" id="PRO_5012271516" evidence="6">
    <location>
        <begin position="18"/>
        <end position="412"/>
    </location>
</feature>
<dbReference type="CTD" id="114367"/>
<evidence type="ECO:0000256" key="2">
    <source>
        <dbReference type="ARBA" id="ARBA00023157"/>
    </source>
</evidence>
<comment type="similarity">
    <text evidence="1 5">Belongs to the peptidase A1 family.</text>
</comment>
<dbReference type="InterPro" id="IPR001969">
    <property type="entry name" value="Aspartic_peptidase_AS"/>
</dbReference>
<dbReference type="Pfam" id="PF07966">
    <property type="entry name" value="A1_Propeptide"/>
    <property type="match status" value="1"/>
</dbReference>
<dbReference type="Gene3D" id="6.10.140.60">
    <property type="match status" value="1"/>
</dbReference>
<keyword evidence="5" id="KW-0064">Aspartyl protease</keyword>
<keyword evidence="6" id="KW-0732">Signal</keyword>
<dbReference type="PROSITE" id="PS00141">
    <property type="entry name" value="ASP_PROTEASE"/>
    <property type="match status" value="2"/>
</dbReference>
<dbReference type="InterPro" id="IPR033121">
    <property type="entry name" value="PEPTIDASE_A1"/>
</dbReference>
<evidence type="ECO:0000256" key="3">
    <source>
        <dbReference type="PIRSR" id="PIRSR601461-1"/>
    </source>
</evidence>
<dbReference type="Proteomes" id="UP000221080">
    <property type="component" value="Chromosome 19"/>
</dbReference>
<evidence type="ECO:0000313" key="8">
    <source>
        <dbReference type="Proteomes" id="UP000221080"/>
    </source>
</evidence>
<feature type="disulfide bond" evidence="4">
    <location>
        <begin position="322"/>
        <end position="359"/>
    </location>
</feature>
<evidence type="ECO:0000313" key="9">
    <source>
        <dbReference type="RefSeq" id="XP_017350173.1"/>
    </source>
</evidence>
<reference evidence="8" key="1">
    <citation type="journal article" date="2016" name="Nat. Commun.">
        <title>The channel catfish genome sequence provides insights into the evolution of scale formation in teleosts.</title>
        <authorList>
            <person name="Liu Z."/>
            <person name="Liu S."/>
            <person name="Yao J."/>
            <person name="Bao L."/>
            <person name="Zhang J."/>
            <person name="Li Y."/>
            <person name="Jiang C."/>
            <person name="Sun L."/>
            <person name="Wang R."/>
            <person name="Zhang Y."/>
            <person name="Zhou T."/>
            <person name="Zeng Q."/>
            <person name="Fu Q."/>
            <person name="Gao S."/>
            <person name="Li N."/>
            <person name="Koren S."/>
            <person name="Jiang Y."/>
            <person name="Zimin A."/>
            <person name="Xu P."/>
            <person name="Phillippy A.M."/>
            <person name="Geng X."/>
            <person name="Song L."/>
            <person name="Sun F."/>
            <person name="Li C."/>
            <person name="Wang X."/>
            <person name="Chen A."/>
            <person name="Jin Y."/>
            <person name="Yuan Z."/>
            <person name="Yang Y."/>
            <person name="Tan S."/>
            <person name="Peatman E."/>
            <person name="Lu J."/>
            <person name="Qin Z."/>
            <person name="Dunham R."/>
            <person name="Li Z."/>
            <person name="Sonstegard T."/>
            <person name="Feng J."/>
            <person name="Danzmann R.G."/>
            <person name="Schroeder S."/>
            <person name="Scheffler B."/>
            <person name="Duke M.V."/>
            <person name="Ballard L."/>
            <person name="Kucuktas H."/>
            <person name="Kaltenboeck L."/>
            <person name="Liu H."/>
            <person name="Armbruster J."/>
            <person name="Xie Y."/>
            <person name="Kirby M.L."/>
            <person name="Tian Y."/>
            <person name="Flanagan M.E."/>
            <person name="Mu W."/>
            <person name="Waldbieser G.C."/>
        </authorList>
    </citation>
    <scope>NUCLEOTIDE SEQUENCE [LARGE SCALE GENOMIC DNA]</scope>
    <source>
        <strain evidence="8">SDA103</strain>
    </source>
</reference>
<gene>
    <name evidence="9" type="primary">nots</name>
</gene>
<protein>
    <submittedName>
        <fullName evidence="9">Nothepsin</fullName>
    </submittedName>
</protein>
<reference evidence="9" key="2">
    <citation type="submission" date="2025-08" db="UniProtKB">
        <authorList>
            <consortium name="RefSeq"/>
        </authorList>
    </citation>
    <scope>IDENTIFICATION</scope>
    <source>
        <tissue evidence="9">Blood</tissue>
    </source>
</reference>
<evidence type="ECO:0000256" key="5">
    <source>
        <dbReference type="RuleBase" id="RU000454"/>
    </source>
</evidence>
<feature type="active site" evidence="3">
    <location>
        <position position="288"/>
    </location>
</feature>
<organism evidence="8 9">
    <name type="scientific">Ictalurus punctatus</name>
    <name type="common">Channel catfish</name>
    <name type="synonym">Silurus punctatus</name>
    <dbReference type="NCBI Taxonomy" id="7998"/>
    <lineage>
        <taxon>Eukaryota</taxon>
        <taxon>Metazoa</taxon>
        <taxon>Chordata</taxon>
        <taxon>Craniata</taxon>
        <taxon>Vertebrata</taxon>
        <taxon>Euteleostomi</taxon>
        <taxon>Actinopterygii</taxon>
        <taxon>Neopterygii</taxon>
        <taxon>Teleostei</taxon>
        <taxon>Ostariophysi</taxon>
        <taxon>Siluriformes</taxon>
        <taxon>Ictaluridae</taxon>
        <taxon>Ictalurus</taxon>
    </lineage>
</organism>
<dbReference type="PRINTS" id="PR00792">
    <property type="entry name" value="PEPSIN"/>
</dbReference>
<dbReference type="STRING" id="7998.ENSIPUP00000018480"/>
<dbReference type="PANTHER" id="PTHR47966">
    <property type="entry name" value="BETA-SITE APP-CLEAVING ENZYME, ISOFORM A-RELATED"/>
    <property type="match status" value="1"/>
</dbReference>
<feature type="disulfide bond" evidence="4">
    <location>
        <begin position="114"/>
        <end position="119"/>
    </location>
</feature>
<evidence type="ECO:0000256" key="6">
    <source>
        <dbReference type="SAM" id="SignalP"/>
    </source>
</evidence>
<dbReference type="SUPFAM" id="SSF50630">
    <property type="entry name" value="Acid proteases"/>
    <property type="match status" value="1"/>
</dbReference>